<dbReference type="EMBL" id="UZAH01025665">
    <property type="protein sequence ID" value="VDO68289.1"/>
    <property type="molecule type" value="Genomic_DNA"/>
</dbReference>
<name>A0A183FHZ6_HELPZ</name>
<keyword evidence="3" id="KW-1185">Reference proteome</keyword>
<dbReference type="WBParaSite" id="HPBE_0000644801-mRNA-1">
    <property type="protein sequence ID" value="HPBE_0000644801-mRNA-1"/>
    <property type="gene ID" value="HPBE_0000644801"/>
</dbReference>
<dbReference type="Proteomes" id="UP000050761">
    <property type="component" value="Unassembled WGS sequence"/>
</dbReference>
<gene>
    <name evidence="2" type="ORF">HPBE_LOCUS6449</name>
</gene>
<feature type="region of interest" description="Disordered" evidence="1">
    <location>
        <begin position="116"/>
        <end position="137"/>
    </location>
</feature>
<accession>A0A183FHZ6</accession>
<feature type="compositionally biased region" description="Polar residues" evidence="1">
    <location>
        <begin position="126"/>
        <end position="137"/>
    </location>
</feature>
<reference evidence="4" key="2">
    <citation type="submission" date="2019-09" db="UniProtKB">
        <authorList>
            <consortium name="WormBaseParasite"/>
        </authorList>
    </citation>
    <scope>IDENTIFICATION</scope>
</reference>
<evidence type="ECO:0000313" key="3">
    <source>
        <dbReference type="Proteomes" id="UP000050761"/>
    </source>
</evidence>
<sequence>MSSRGRGLKPRDAYGTGAYDSRAFFELNHGRLLANYILGCRSPKFTRYSRCNASGYEWGSSAERRESEDIPQTSSKVRRDSEDLMKMPSNLRQDSEDVLEMSFNLRRDPQDVLKASFNVSRDSEDVPQTSNLSRDSK</sequence>
<evidence type="ECO:0000313" key="2">
    <source>
        <dbReference type="EMBL" id="VDO68289.1"/>
    </source>
</evidence>
<evidence type="ECO:0000256" key="1">
    <source>
        <dbReference type="SAM" id="MobiDB-lite"/>
    </source>
</evidence>
<dbReference type="OrthoDB" id="5853592at2759"/>
<feature type="region of interest" description="Disordered" evidence="1">
    <location>
        <begin position="58"/>
        <end position="95"/>
    </location>
</feature>
<protein>
    <submittedName>
        <fullName evidence="2 4">Uncharacterized protein</fullName>
    </submittedName>
</protein>
<organism evidence="3 4">
    <name type="scientific">Heligmosomoides polygyrus</name>
    <name type="common">Parasitic roundworm</name>
    <dbReference type="NCBI Taxonomy" id="6339"/>
    <lineage>
        <taxon>Eukaryota</taxon>
        <taxon>Metazoa</taxon>
        <taxon>Ecdysozoa</taxon>
        <taxon>Nematoda</taxon>
        <taxon>Chromadorea</taxon>
        <taxon>Rhabditida</taxon>
        <taxon>Rhabditina</taxon>
        <taxon>Rhabditomorpha</taxon>
        <taxon>Strongyloidea</taxon>
        <taxon>Heligmosomidae</taxon>
        <taxon>Heligmosomoides</taxon>
    </lineage>
</organism>
<reference evidence="2 3" key="1">
    <citation type="submission" date="2018-11" db="EMBL/GenBank/DDBJ databases">
        <authorList>
            <consortium name="Pathogen Informatics"/>
        </authorList>
    </citation>
    <scope>NUCLEOTIDE SEQUENCE [LARGE SCALE GENOMIC DNA]</scope>
</reference>
<accession>A0A3P7XSB4</accession>
<proteinExistence type="predicted"/>
<evidence type="ECO:0000313" key="4">
    <source>
        <dbReference type="WBParaSite" id="HPBE_0000644801-mRNA-1"/>
    </source>
</evidence>
<dbReference type="AlphaFoldDB" id="A0A183FHZ6"/>